<dbReference type="SUPFAM" id="SSF56796">
    <property type="entry name" value="Dehydroquinate synthase-like"/>
    <property type="match status" value="1"/>
</dbReference>
<dbReference type="CDD" id="cd08185">
    <property type="entry name" value="Fe-ADH-like"/>
    <property type="match status" value="1"/>
</dbReference>
<evidence type="ECO:0000256" key="1">
    <source>
        <dbReference type="ARBA" id="ARBA00023002"/>
    </source>
</evidence>
<feature type="domain" description="Fe-containing alcohol dehydrogenase-like C-terminal" evidence="3">
    <location>
        <begin position="192"/>
        <end position="389"/>
    </location>
</feature>
<evidence type="ECO:0000313" key="4">
    <source>
        <dbReference type="EMBL" id="MBP2032900.1"/>
    </source>
</evidence>
<evidence type="ECO:0000259" key="3">
    <source>
        <dbReference type="Pfam" id="PF25137"/>
    </source>
</evidence>
<dbReference type="EMBL" id="JAGGLM010000008">
    <property type="protein sequence ID" value="MBP2032900.1"/>
    <property type="molecule type" value="Genomic_DNA"/>
</dbReference>
<sequence length="391" mass="42472">MFSFYMPSHLYIGEGSLKKLSEIDIPGSKGLIVTTSGKSVKKYGYLNRVQAFLEIQGVKTIVYDKANANPTSKGVMEGAKIARENNCDIIIGLGGGSAIDTAKCIAAMAVNPGDLWDYIESGTGKNKMLQNNPLPIIAIPTTSGTGTEADPWAVTTNERTKEKIDFGNDKTFPCISIVDPELMMTVPKKLSVYQGFDALFHSTEGFIAAAANPISDALAIKAIELIAKYLPRAAADGNDREARSNMAVASTISGIVESISNCTSEHSIEHALSGFHPDLPHGAGLIAICIAYYEKFLDISKDKYIIMAKAMGEDIEEYSDDKKQYAFISALKKLQLSCGTANIRLSDYGVESEKIGQYAKSAYDTMGELFDMDPRRLSFDETCEIIEKSLK</sequence>
<dbReference type="GO" id="GO:0004022">
    <property type="term" value="F:alcohol dehydrogenase (NAD+) activity"/>
    <property type="evidence" value="ECO:0007669"/>
    <property type="project" value="UniProtKB-EC"/>
</dbReference>
<dbReference type="Pfam" id="PF00465">
    <property type="entry name" value="Fe-ADH"/>
    <property type="match status" value="1"/>
</dbReference>
<dbReference type="Proteomes" id="UP001519307">
    <property type="component" value="Unassembled WGS sequence"/>
</dbReference>
<dbReference type="Pfam" id="PF25137">
    <property type="entry name" value="ADH_Fe_C"/>
    <property type="match status" value="1"/>
</dbReference>
<organism evidence="4 5">
    <name type="scientific">Clostridium algifaecis</name>
    <dbReference type="NCBI Taxonomy" id="1472040"/>
    <lineage>
        <taxon>Bacteria</taxon>
        <taxon>Bacillati</taxon>
        <taxon>Bacillota</taxon>
        <taxon>Clostridia</taxon>
        <taxon>Eubacteriales</taxon>
        <taxon>Clostridiaceae</taxon>
        <taxon>Clostridium</taxon>
    </lineage>
</organism>
<comment type="caution">
    <text evidence="4">The sequence shown here is derived from an EMBL/GenBank/DDBJ whole genome shotgun (WGS) entry which is preliminary data.</text>
</comment>
<feature type="domain" description="Alcohol dehydrogenase iron-type/glycerol dehydrogenase GldA" evidence="2">
    <location>
        <begin position="7"/>
        <end position="180"/>
    </location>
</feature>
<proteinExistence type="predicted"/>
<dbReference type="Gene3D" id="3.40.50.1970">
    <property type="match status" value="1"/>
</dbReference>
<accession>A0ABS4KTI7</accession>
<evidence type="ECO:0000313" key="5">
    <source>
        <dbReference type="Proteomes" id="UP001519307"/>
    </source>
</evidence>
<gene>
    <name evidence="4" type="ORF">J2Z42_001579</name>
</gene>
<dbReference type="InterPro" id="IPR056798">
    <property type="entry name" value="ADH_Fe_C"/>
</dbReference>
<evidence type="ECO:0000259" key="2">
    <source>
        <dbReference type="Pfam" id="PF00465"/>
    </source>
</evidence>
<dbReference type="EC" id="1.1.1.1" evidence="4"/>
<dbReference type="InterPro" id="IPR039697">
    <property type="entry name" value="Alcohol_dehydrogenase_Fe"/>
</dbReference>
<name>A0ABS4KTI7_9CLOT</name>
<protein>
    <submittedName>
        <fullName evidence="4">Alcohol dehydrogenase</fullName>
        <ecNumber evidence="4">1.1.1.1</ecNumber>
    </submittedName>
</protein>
<dbReference type="RefSeq" id="WP_209702058.1">
    <property type="nucleotide sequence ID" value="NZ_JAGGLM010000008.1"/>
</dbReference>
<dbReference type="PANTHER" id="PTHR11496:SF104">
    <property type="entry name" value="3-DEOXY-ALPHA-D-MANNO-OCTULOSONATE 8-OXIDASE"/>
    <property type="match status" value="1"/>
</dbReference>
<reference evidence="4 5" key="1">
    <citation type="submission" date="2021-03" db="EMBL/GenBank/DDBJ databases">
        <title>Genomic Encyclopedia of Type Strains, Phase IV (KMG-IV): sequencing the most valuable type-strain genomes for metagenomic binning, comparative biology and taxonomic classification.</title>
        <authorList>
            <person name="Goeker M."/>
        </authorList>
    </citation>
    <scope>NUCLEOTIDE SEQUENCE [LARGE SCALE GENOMIC DNA]</scope>
    <source>
        <strain evidence="4 5">DSM 28783</strain>
    </source>
</reference>
<keyword evidence="5" id="KW-1185">Reference proteome</keyword>
<keyword evidence="1 4" id="KW-0560">Oxidoreductase</keyword>
<dbReference type="InterPro" id="IPR001670">
    <property type="entry name" value="ADH_Fe/GldA"/>
</dbReference>
<dbReference type="Gene3D" id="1.20.1090.10">
    <property type="entry name" value="Dehydroquinate synthase-like - alpha domain"/>
    <property type="match status" value="1"/>
</dbReference>
<dbReference type="PANTHER" id="PTHR11496">
    <property type="entry name" value="ALCOHOL DEHYDROGENASE"/>
    <property type="match status" value="1"/>
</dbReference>